<dbReference type="KEGG" id="kse:Ksed_02140"/>
<keyword evidence="2" id="KW-1185">Reference proteome</keyword>
<sequence length="231" mass="25523">MSGPGGRDAEVEAFLPVPGQGGIVVRRVDDLGDQDLDDRASVRLRKKGGEMAAAVERPGGEMQLLSQFNGPGDLETEYKISMPKSFRVEVLPGNQGVAFEDERGQLVAGVAPAWAVTSSGNSLLTRFSWDEKQNVLTQEVEEVGLRPADYPVVTDPYLGKRLYHKSTVTGTPQRYKVNAFVTAWGRTWTGRATFSYHKDEVRSQLGARANWYTGSIREQHYWLFTNEGVVG</sequence>
<name>C7NJG9_KYTSD</name>
<dbReference type="AlphaFoldDB" id="C7NJG9"/>
<proteinExistence type="predicted"/>
<dbReference type="Proteomes" id="UP000006666">
    <property type="component" value="Chromosome"/>
</dbReference>
<accession>C7NJG9</accession>
<protein>
    <submittedName>
        <fullName evidence="1">Uncharacterized protein</fullName>
    </submittedName>
</protein>
<organism evidence="1 2">
    <name type="scientific">Kytococcus sedentarius (strain ATCC 14392 / DSM 20547 / JCM 11482 / CCUG 33030 / NBRC 15357 / NCTC 11040 / CCM 314 / 541)</name>
    <name type="common">Micrococcus sedentarius</name>
    <dbReference type="NCBI Taxonomy" id="478801"/>
    <lineage>
        <taxon>Bacteria</taxon>
        <taxon>Bacillati</taxon>
        <taxon>Actinomycetota</taxon>
        <taxon>Actinomycetes</taxon>
        <taxon>Micrococcales</taxon>
        <taxon>Kytococcaceae</taxon>
        <taxon>Kytococcus</taxon>
    </lineage>
</organism>
<evidence type="ECO:0000313" key="2">
    <source>
        <dbReference type="Proteomes" id="UP000006666"/>
    </source>
</evidence>
<dbReference type="EMBL" id="CP001686">
    <property type="protein sequence ID" value="ACV05299.1"/>
    <property type="molecule type" value="Genomic_DNA"/>
</dbReference>
<reference evidence="1 2" key="1">
    <citation type="journal article" date="2009" name="Stand. Genomic Sci.">
        <title>Complete genome sequence of Kytococcus sedentarius type strain (541).</title>
        <authorList>
            <person name="Sims D."/>
            <person name="Brettin T."/>
            <person name="Detter J.C."/>
            <person name="Han C."/>
            <person name="Lapidus A."/>
            <person name="Copeland A."/>
            <person name="Glavina Del Rio T."/>
            <person name="Nolan M."/>
            <person name="Chen F."/>
            <person name="Lucas S."/>
            <person name="Tice H."/>
            <person name="Cheng J.F."/>
            <person name="Bruce D."/>
            <person name="Goodwin L."/>
            <person name="Pitluck S."/>
            <person name="Ovchinnikova G."/>
            <person name="Pati A."/>
            <person name="Ivanova N."/>
            <person name="Mavrommatis K."/>
            <person name="Chen A."/>
            <person name="Palaniappan K."/>
            <person name="D'haeseleer P."/>
            <person name="Chain P."/>
            <person name="Bristow J."/>
            <person name="Eisen J.A."/>
            <person name="Markowitz V."/>
            <person name="Hugenholtz P."/>
            <person name="Schneider S."/>
            <person name="Goker M."/>
            <person name="Pukall R."/>
            <person name="Kyrpides N.C."/>
            <person name="Klenk H.P."/>
        </authorList>
    </citation>
    <scope>NUCLEOTIDE SEQUENCE [LARGE SCALE GENOMIC DNA]</scope>
    <source>
        <strain evidence="2">ATCC 14392 / DSM 20547 / JCM 11482 / CCUG 33030 / NBRC 15357 / NCTC 11040 / CCM 314 / 541</strain>
    </source>
</reference>
<dbReference type="HOGENOM" id="CLU_1198513_0_0_11"/>
<gene>
    <name evidence="1" type="ordered locus">Ksed_02140</name>
</gene>
<evidence type="ECO:0000313" key="1">
    <source>
        <dbReference type="EMBL" id="ACV05299.1"/>
    </source>
</evidence>